<dbReference type="AlphaFoldDB" id="A0AAJ7RBY7"/>
<feature type="coiled-coil region" evidence="1">
    <location>
        <begin position="46"/>
        <end position="94"/>
    </location>
</feature>
<reference evidence="3" key="1">
    <citation type="submission" date="2025-08" db="UniProtKB">
        <authorList>
            <consortium name="RefSeq"/>
        </authorList>
    </citation>
    <scope>IDENTIFICATION</scope>
</reference>
<dbReference type="Proteomes" id="UP000694920">
    <property type="component" value="Unplaced"/>
</dbReference>
<protein>
    <submittedName>
        <fullName evidence="3">Uncharacterized protein LOC112493958</fullName>
    </submittedName>
</protein>
<dbReference type="KEGG" id="ccin:112493958"/>
<proteinExistence type="predicted"/>
<dbReference type="GeneID" id="112493958"/>
<evidence type="ECO:0000313" key="2">
    <source>
        <dbReference type="Proteomes" id="UP000694920"/>
    </source>
</evidence>
<keyword evidence="2" id="KW-1185">Reference proteome</keyword>
<keyword evidence="1" id="KW-0175">Coiled coil</keyword>
<dbReference type="RefSeq" id="XP_024938081.1">
    <property type="nucleotide sequence ID" value="XM_025082313.1"/>
</dbReference>
<name>A0AAJ7RBY7_CEPCN</name>
<organism evidence="2 3">
    <name type="scientific">Cephus cinctus</name>
    <name type="common">Wheat stem sawfly</name>
    <dbReference type="NCBI Taxonomy" id="211228"/>
    <lineage>
        <taxon>Eukaryota</taxon>
        <taxon>Metazoa</taxon>
        <taxon>Ecdysozoa</taxon>
        <taxon>Arthropoda</taxon>
        <taxon>Hexapoda</taxon>
        <taxon>Insecta</taxon>
        <taxon>Pterygota</taxon>
        <taxon>Neoptera</taxon>
        <taxon>Endopterygota</taxon>
        <taxon>Hymenoptera</taxon>
        <taxon>Cephoidea</taxon>
        <taxon>Cephidae</taxon>
        <taxon>Cephus</taxon>
    </lineage>
</organism>
<evidence type="ECO:0000256" key="1">
    <source>
        <dbReference type="SAM" id="Coils"/>
    </source>
</evidence>
<sequence length="219" mass="25837">MTLDLGDSRKGGMKINELQEHRRSCLKRRQTCLRKNSSRKVQRQDLDFIERELQEQDTLVENLNAVLKGCKEKCQRINEKVNELIREVRKVKLQQEFYQINYLNLFERRPLRHRDVNASPYPEVLMPCPIFQKFLNSESITESLSNSIEVHRKKEKSQILLLQNRIPDGYVTMLPTRDEPALHPVAFKASRPKPQRSLEEKLAIDKNYRCLSCPSKFSK</sequence>
<gene>
    <name evidence="3" type="primary">LOC112493958</name>
</gene>
<evidence type="ECO:0000313" key="3">
    <source>
        <dbReference type="RefSeq" id="XP_024938081.1"/>
    </source>
</evidence>
<accession>A0AAJ7RBY7</accession>